<dbReference type="AlphaFoldDB" id="A0AAW0BST6"/>
<name>A0AAW0BST6_9AGAR</name>
<protein>
    <submittedName>
        <fullName evidence="1">Uncharacterized protein</fullName>
    </submittedName>
</protein>
<evidence type="ECO:0000313" key="2">
    <source>
        <dbReference type="Proteomes" id="UP001362999"/>
    </source>
</evidence>
<accession>A0AAW0BST6</accession>
<dbReference type="EMBL" id="JAWWNJ010000026">
    <property type="protein sequence ID" value="KAK7029906.1"/>
    <property type="molecule type" value="Genomic_DNA"/>
</dbReference>
<evidence type="ECO:0000313" key="1">
    <source>
        <dbReference type="EMBL" id="KAK7029906.1"/>
    </source>
</evidence>
<reference evidence="1 2" key="1">
    <citation type="journal article" date="2024" name="J Genomics">
        <title>Draft genome sequencing and assembly of Favolaschia claudopus CIRM-BRFM 2984 isolated from oak limbs.</title>
        <authorList>
            <person name="Navarro D."/>
            <person name="Drula E."/>
            <person name="Chaduli D."/>
            <person name="Cazenave R."/>
            <person name="Ahrendt S."/>
            <person name="Wang J."/>
            <person name="Lipzen A."/>
            <person name="Daum C."/>
            <person name="Barry K."/>
            <person name="Grigoriev I.V."/>
            <person name="Favel A."/>
            <person name="Rosso M.N."/>
            <person name="Martin F."/>
        </authorList>
    </citation>
    <scope>NUCLEOTIDE SEQUENCE [LARGE SCALE GENOMIC DNA]</scope>
    <source>
        <strain evidence="1 2">CIRM-BRFM 2984</strain>
    </source>
</reference>
<proteinExistence type="predicted"/>
<gene>
    <name evidence="1" type="ORF">R3P38DRAFT_3266759</name>
</gene>
<organism evidence="1 2">
    <name type="scientific">Favolaschia claudopus</name>
    <dbReference type="NCBI Taxonomy" id="2862362"/>
    <lineage>
        <taxon>Eukaryota</taxon>
        <taxon>Fungi</taxon>
        <taxon>Dikarya</taxon>
        <taxon>Basidiomycota</taxon>
        <taxon>Agaricomycotina</taxon>
        <taxon>Agaricomycetes</taxon>
        <taxon>Agaricomycetidae</taxon>
        <taxon>Agaricales</taxon>
        <taxon>Marasmiineae</taxon>
        <taxon>Mycenaceae</taxon>
        <taxon>Favolaschia</taxon>
    </lineage>
</organism>
<dbReference type="Proteomes" id="UP001362999">
    <property type="component" value="Unassembled WGS sequence"/>
</dbReference>
<comment type="caution">
    <text evidence="1">The sequence shown here is derived from an EMBL/GenBank/DDBJ whole genome shotgun (WGS) entry which is preliminary data.</text>
</comment>
<keyword evidence="2" id="KW-1185">Reference proteome</keyword>
<sequence length="276" mass="31527">MPFCVSRASSTAFLARFYESATQHPVFIQVAFDQPRDQDPTGRSNRSSTHRLLHQSGNHVLHSTLQNLTIGVVPERESEMESPPEDVMADYIVPGNTLALLFLLFESYLRMPRSTGWFRPGRHIGFGHGTCLAQATDAPLSRGYNLAFTFQTLAQRPSGPRYPCPELDFIAIAFDASIVPLIDDSFESQGSQSSLTLSGLATFLSKLFPNLAKIHTFEDWMWSDLERQDPEKWHPSIDRSEYEQYTQWQWVEHLLKFPKDIGRSIVQEDSDWDDVW</sequence>